<protein>
    <submittedName>
        <fullName evidence="2 3">Uncharacterized protein</fullName>
    </submittedName>
</protein>
<feature type="region of interest" description="Disordered" evidence="1">
    <location>
        <begin position="30"/>
        <end position="70"/>
    </location>
</feature>
<sequence>MVRTEGATHETLRRAGGDAYRESYGRKGWMDLPSASMASPATAGPKAPRISETEPALSLTEKQEEQAAVE</sequence>
<dbReference type="HOGENOM" id="CLU_2757937_0_0_1"/>
<dbReference type="AlphaFoldDB" id="J3PKB0"/>
<name>J3PKB0_GAET3</name>
<reference evidence="2" key="3">
    <citation type="submission" date="2010-09" db="EMBL/GenBank/DDBJ databases">
        <title>Annotation of Gaeumannomyces graminis var. tritici R3-111a-1.</title>
        <authorList>
            <consortium name="The Broad Institute Genome Sequencing Platform"/>
            <person name="Ma L.-J."/>
            <person name="Dead R."/>
            <person name="Young S.K."/>
            <person name="Zeng Q."/>
            <person name="Gargeya S."/>
            <person name="Fitzgerald M."/>
            <person name="Haas B."/>
            <person name="Abouelleil A."/>
            <person name="Alvarado L."/>
            <person name="Arachchi H.M."/>
            <person name="Berlin A."/>
            <person name="Brown A."/>
            <person name="Chapman S.B."/>
            <person name="Chen Z."/>
            <person name="Dunbar C."/>
            <person name="Freedman E."/>
            <person name="Gearin G."/>
            <person name="Gellesch M."/>
            <person name="Goldberg J."/>
            <person name="Griggs A."/>
            <person name="Gujja S."/>
            <person name="Heiman D."/>
            <person name="Howarth C."/>
            <person name="Larson L."/>
            <person name="Lui A."/>
            <person name="MacDonald P.J.P."/>
            <person name="Mehta T."/>
            <person name="Montmayeur A."/>
            <person name="Murphy C."/>
            <person name="Neiman D."/>
            <person name="Pearson M."/>
            <person name="Priest M."/>
            <person name="Roberts A."/>
            <person name="Saif S."/>
            <person name="Shea T."/>
            <person name="Shenoy N."/>
            <person name="Sisk P."/>
            <person name="Stolte C."/>
            <person name="Sykes S."/>
            <person name="Yandava C."/>
            <person name="Wortman J."/>
            <person name="Nusbaum C."/>
            <person name="Birren B."/>
        </authorList>
    </citation>
    <scope>NUCLEOTIDE SEQUENCE</scope>
    <source>
        <strain evidence="2">R3-111a-1</strain>
    </source>
</reference>
<dbReference type="GeneID" id="20354418"/>
<evidence type="ECO:0000256" key="1">
    <source>
        <dbReference type="SAM" id="MobiDB-lite"/>
    </source>
</evidence>
<reference evidence="4" key="1">
    <citation type="submission" date="2010-07" db="EMBL/GenBank/DDBJ databases">
        <title>The genome sequence of Gaeumannomyces graminis var. tritici strain R3-111a-1.</title>
        <authorList>
            <consortium name="The Broad Institute Genome Sequencing Platform"/>
            <person name="Ma L.-J."/>
            <person name="Dead R."/>
            <person name="Young S."/>
            <person name="Zeng Q."/>
            <person name="Koehrsen M."/>
            <person name="Alvarado L."/>
            <person name="Berlin A."/>
            <person name="Chapman S.B."/>
            <person name="Chen Z."/>
            <person name="Freedman E."/>
            <person name="Gellesch M."/>
            <person name="Goldberg J."/>
            <person name="Griggs A."/>
            <person name="Gujja S."/>
            <person name="Heilman E.R."/>
            <person name="Heiman D."/>
            <person name="Hepburn T."/>
            <person name="Howarth C."/>
            <person name="Jen D."/>
            <person name="Larson L."/>
            <person name="Mehta T."/>
            <person name="Neiman D."/>
            <person name="Pearson M."/>
            <person name="Roberts A."/>
            <person name="Saif S."/>
            <person name="Shea T."/>
            <person name="Shenoy N."/>
            <person name="Sisk P."/>
            <person name="Stolte C."/>
            <person name="Sykes S."/>
            <person name="Walk T."/>
            <person name="White J."/>
            <person name="Yandava C."/>
            <person name="Haas B."/>
            <person name="Nusbaum C."/>
            <person name="Birren B."/>
        </authorList>
    </citation>
    <scope>NUCLEOTIDE SEQUENCE [LARGE SCALE GENOMIC DNA]</scope>
    <source>
        <strain evidence="4">R3-111a-1</strain>
    </source>
</reference>
<dbReference type="EMBL" id="GL385483">
    <property type="protein sequence ID" value="EJT68461.1"/>
    <property type="molecule type" value="Genomic_DNA"/>
</dbReference>
<dbReference type="EnsemblFungi" id="EJT68461">
    <property type="protein sequence ID" value="EJT68461"/>
    <property type="gene ID" value="GGTG_13960"/>
</dbReference>
<keyword evidence="4" id="KW-1185">Reference proteome</keyword>
<organism evidence="2">
    <name type="scientific">Gaeumannomyces tritici (strain R3-111a-1)</name>
    <name type="common">Wheat and barley take-all root rot fungus</name>
    <name type="synonym">Gaeumannomyces graminis var. tritici</name>
    <dbReference type="NCBI Taxonomy" id="644352"/>
    <lineage>
        <taxon>Eukaryota</taxon>
        <taxon>Fungi</taxon>
        <taxon>Dikarya</taxon>
        <taxon>Ascomycota</taxon>
        <taxon>Pezizomycotina</taxon>
        <taxon>Sordariomycetes</taxon>
        <taxon>Sordariomycetidae</taxon>
        <taxon>Magnaporthales</taxon>
        <taxon>Magnaporthaceae</taxon>
        <taxon>Gaeumannomyces</taxon>
    </lineage>
</organism>
<evidence type="ECO:0000313" key="2">
    <source>
        <dbReference type="EMBL" id="EJT68461.1"/>
    </source>
</evidence>
<feature type="compositionally biased region" description="Basic and acidic residues" evidence="1">
    <location>
        <begin position="61"/>
        <end position="70"/>
    </location>
</feature>
<proteinExistence type="predicted"/>
<dbReference type="RefSeq" id="XP_009230149.1">
    <property type="nucleotide sequence ID" value="XM_009231885.1"/>
</dbReference>
<gene>
    <name evidence="3" type="primary">20354418</name>
    <name evidence="2" type="ORF">GGTG_13960</name>
</gene>
<evidence type="ECO:0000313" key="3">
    <source>
        <dbReference type="EnsemblFungi" id="EJT68461"/>
    </source>
</evidence>
<reference evidence="2" key="2">
    <citation type="submission" date="2010-07" db="EMBL/GenBank/DDBJ databases">
        <authorList>
            <consortium name="The Broad Institute Genome Sequencing Platform"/>
            <consortium name="Broad Institute Genome Sequencing Center for Infectious Disease"/>
            <person name="Ma L.-J."/>
            <person name="Dead R."/>
            <person name="Young S."/>
            <person name="Zeng Q."/>
            <person name="Koehrsen M."/>
            <person name="Alvarado L."/>
            <person name="Berlin A."/>
            <person name="Chapman S.B."/>
            <person name="Chen Z."/>
            <person name="Freedman E."/>
            <person name="Gellesch M."/>
            <person name="Goldberg J."/>
            <person name="Griggs A."/>
            <person name="Gujja S."/>
            <person name="Heilman E.R."/>
            <person name="Heiman D."/>
            <person name="Hepburn T."/>
            <person name="Howarth C."/>
            <person name="Jen D."/>
            <person name="Larson L."/>
            <person name="Mehta T."/>
            <person name="Neiman D."/>
            <person name="Pearson M."/>
            <person name="Roberts A."/>
            <person name="Saif S."/>
            <person name="Shea T."/>
            <person name="Shenoy N."/>
            <person name="Sisk P."/>
            <person name="Stolte C."/>
            <person name="Sykes S."/>
            <person name="Walk T."/>
            <person name="White J."/>
            <person name="Yandava C."/>
            <person name="Haas B."/>
            <person name="Nusbaum C."/>
            <person name="Birren B."/>
        </authorList>
    </citation>
    <scope>NUCLEOTIDE SEQUENCE</scope>
    <source>
        <strain evidence="2">R3-111a-1</strain>
    </source>
</reference>
<reference evidence="3" key="5">
    <citation type="submission" date="2018-04" db="UniProtKB">
        <authorList>
            <consortium name="EnsemblFungi"/>
        </authorList>
    </citation>
    <scope>IDENTIFICATION</scope>
    <source>
        <strain evidence="3">R3-111a-1</strain>
    </source>
</reference>
<accession>J3PKB0</accession>
<dbReference type="VEuPathDB" id="FungiDB:GGTG_13960"/>
<evidence type="ECO:0000313" key="4">
    <source>
        <dbReference type="Proteomes" id="UP000006039"/>
    </source>
</evidence>
<reference evidence="3" key="4">
    <citation type="journal article" date="2015" name="G3 (Bethesda)">
        <title>Genome sequences of three phytopathogenic species of the Magnaporthaceae family of fungi.</title>
        <authorList>
            <person name="Okagaki L.H."/>
            <person name="Nunes C.C."/>
            <person name="Sailsbery J."/>
            <person name="Clay B."/>
            <person name="Brown D."/>
            <person name="John T."/>
            <person name="Oh Y."/>
            <person name="Young N."/>
            <person name="Fitzgerald M."/>
            <person name="Haas B.J."/>
            <person name="Zeng Q."/>
            <person name="Young S."/>
            <person name="Adiconis X."/>
            <person name="Fan L."/>
            <person name="Levin J.Z."/>
            <person name="Mitchell T.K."/>
            <person name="Okubara P.A."/>
            <person name="Farman M.L."/>
            <person name="Kohn L.M."/>
            <person name="Birren B."/>
            <person name="Ma L.-J."/>
            <person name="Dean R.A."/>
        </authorList>
    </citation>
    <scope>NUCLEOTIDE SEQUENCE</scope>
    <source>
        <strain evidence="3">R3-111a-1</strain>
    </source>
</reference>
<dbReference type="Proteomes" id="UP000006039">
    <property type="component" value="Unassembled WGS sequence"/>
</dbReference>